<protein>
    <submittedName>
        <fullName evidence="3">MABP domain-containing protein</fullName>
    </submittedName>
</protein>
<dbReference type="GO" id="GO:0000813">
    <property type="term" value="C:ESCRT I complex"/>
    <property type="evidence" value="ECO:0007669"/>
    <property type="project" value="InterPro"/>
</dbReference>
<dbReference type="WBParaSite" id="scf7180000419493.g3828">
    <property type="protein sequence ID" value="scf7180000419493.g3828"/>
    <property type="gene ID" value="scf7180000419493.g3828"/>
</dbReference>
<proteinExistence type="predicted"/>
<dbReference type="GO" id="GO:0019075">
    <property type="term" value="P:virus maturation"/>
    <property type="evidence" value="ECO:0007669"/>
    <property type="project" value="TreeGrafter"/>
</dbReference>
<evidence type="ECO:0000313" key="2">
    <source>
        <dbReference type="Proteomes" id="UP000887560"/>
    </source>
</evidence>
<reference evidence="3" key="1">
    <citation type="submission" date="2022-11" db="UniProtKB">
        <authorList>
            <consortium name="WormBaseParasite"/>
        </authorList>
    </citation>
    <scope>IDENTIFICATION</scope>
</reference>
<dbReference type="InterPro" id="IPR040297">
    <property type="entry name" value="MVB12B"/>
</dbReference>
<evidence type="ECO:0000259" key="1">
    <source>
        <dbReference type="PROSITE" id="PS51498"/>
    </source>
</evidence>
<dbReference type="Proteomes" id="UP000887560">
    <property type="component" value="Unplaced"/>
</dbReference>
<dbReference type="PANTHER" id="PTHR31547">
    <property type="entry name" value="MULTIVESICULAR BODY SUBUNIT 12B"/>
    <property type="match status" value="1"/>
</dbReference>
<feature type="domain" description="MABP" evidence="1">
    <location>
        <begin position="12"/>
        <end position="88"/>
    </location>
</feature>
<dbReference type="InterPro" id="IPR018798">
    <property type="entry name" value="MVB12A/B"/>
</dbReference>
<dbReference type="GO" id="GO:0046755">
    <property type="term" value="P:viral budding"/>
    <property type="evidence" value="ECO:0007669"/>
    <property type="project" value="TreeGrafter"/>
</dbReference>
<dbReference type="PROSITE" id="PS51498">
    <property type="entry name" value="MABP"/>
    <property type="match status" value="1"/>
</dbReference>
<dbReference type="Gene3D" id="2.100.10.50">
    <property type="match status" value="1"/>
</dbReference>
<sequence>MLNRSQEMEEQCLPIVSLVIVADKSRCPANFVPITSTHDDNSDADLWKDGFGFGIFTRSVRYLAVNRRVADTNGPLDNRLIIILLFTL</sequence>
<keyword evidence="2" id="KW-1185">Reference proteome</keyword>
<dbReference type="Pfam" id="PF10240">
    <property type="entry name" value="DUF2464"/>
    <property type="match status" value="1"/>
</dbReference>
<dbReference type="PANTHER" id="PTHR31547:SF1">
    <property type="entry name" value="MULTIVESICULAR BODY SUBUNIT 12B"/>
    <property type="match status" value="1"/>
</dbReference>
<dbReference type="GO" id="GO:0005770">
    <property type="term" value="C:late endosome"/>
    <property type="evidence" value="ECO:0007669"/>
    <property type="project" value="TreeGrafter"/>
</dbReference>
<evidence type="ECO:0000313" key="3">
    <source>
        <dbReference type="WBParaSite" id="scf7180000419493.g3828"/>
    </source>
</evidence>
<name>A0A915NK24_9BILA</name>
<dbReference type="AlphaFoldDB" id="A0A915NK24"/>
<dbReference type="InterPro" id="IPR023341">
    <property type="entry name" value="MABP"/>
</dbReference>
<organism evidence="2 3">
    <name type="scientific">Meloidogyne floridensis</name>
    <dbReference type="NCBI Taxonomy" id="298350"/>
    <lineage>
        <taxon>Eukaryota</taxon>
        <taxon>Metazoa</taxon>
        <taxon>Ecdysozoa</taxon>
        <taxon>Nematoda</taxon>
        <taxon>Chromadorea</taxon>
        <taxon>Rhabditida</taxon>
        <taxon>Tylenchina</taxon>
        <taxon>Tylenchomorpha</taxon>
        <taxon>Tylenchoidea</taxon>
        <taxon>Meloidogynidae</taxon>
        <taxon>Meloidogyninae</taxon>
        <taxon>Meloidogyne</taxon>
    </lineage>
</organism>
<dbReference type="GO" id="GO:0042058">
    <property type="term" value="P:regulation of epidermal growth factor receptor signaling pathway"/>
    <property type="evidence" value="ECO:0007669"/>
    <property type="project" value="TreeGrafter"/>
</dbReference>
<accession>A0A915NK24</accession>